<dbReference type="PIRSF" id="PIRSF000106">
    <property type="entry name" value="ME"/>
    <property type="match status" value="1"/>
</dbReference>
<dbReference type="PANTHER" id="PTHR43237">
    <property type="entry name" value="NADP-DEPENDENT MALIC ENZYME"/>
    <property type="match status" value="1"/>
</dbReference>
<dbReference type="GO" id="GO:0016616">
    <property type="term" value="F:oxidoreductase activity, acting on the CH-OH group of donors, NAD or NADP as acceptor"/>
    <property type="evidence" value="ECO:0007669"/>
    <property type="project" value="InterPro"/>
</dbReference>
<dbReference type="CDD" id="cd05311">
    <property type="entry name" value="NAD_bind_2_malic_enz"/>
    <property type="match status" value="1"/>
</dbReference>
<dbReference type="GO" id="GO:0046872">
    <property type="term" value="F:metal ion binding"/>
    <property type="evidence" value="ECO:0007669"/>
    <property type="project" value="UniProtKB-KW"/>
</dbReference>
<dbReference type="InterPro" id="IPR037062">
    <property type="entry name" value="Malic_N_dom_sf"/>
</dbReference>
<dbReference type="SUPFAM" id="SSF53223">
    <property type="entry name" value="Aminoacid dehydrogenase-like, N-terminal domain"/>
    <property type="match status" value="1"/>
</dbReference>
<dbReference type="SMART" id="SM00919">
    <property type="entry name" value="Malic_M"/>
    <property type="match status" value="1"/>
</dbReference>
<feature type="domain" description="Malic enzyme NAD-binding" evidence="4">
    <location>
        <begin position="161"/>
        <end position="384"/>
    </location>
</feature>
<dbReference type="InterPro" id="IPR012302">
    <property type="entry name" value="Malic_NAD-bd"/>
</dbReference>
<keyword evidence="2 6" id="KW-0560">Oxidoreductase</keyword>
<feature type="binding site" evidence="3">
    <location>
        <position position="134"/>
    </location>
    <ligand>
        <name>a divalent metal cation</name>
        <dbReference type="ChEBI" id="CHEBI:60240"/>
    </ligand>
</feature>
<dbReference type="eggNOG" id="COG0281">
    <property type="taxonomic scope" value="Bacteria"/>
</dbReference>
<keyword evidence="3" id="KW-0479">Metal-binding</keyword>
<feature type="binding site" evidence="3">
    <location>
        <position position="135"/>
    </location>
    <ligand>
        <name>a divalent metal cation</name>
        <dbReference type="ChEBI" id="CHEBI:60240"/>
    </ligand>
</feature>
<comment type="cofactor">
    <cofactor evidence="3">
        <name>Mg(2+)</name>
        <dbReference type="ChEBI" id="CHEBI:18420"/>
    </cofactor>
    <cofactor evidence="3">
        <name>Mn(2+)</name>
        <dbReference type="ChEBI" id="CHEBI:29035"/>
    </cofactor>
    <text evidence="3">Divalent metal cations. Prefers magnesium or manganese.</text>
</comment>
<dbReference type="EMBL" id="CP001818">
    <property type="protein sequence ID" value="ACZ19043.1"/>
    <property type="molecule type" value="Genomic_DNA"/>
</dbReference>
<dbReference type="GO" id="GO:0051287">
    <property type="term" value="F:NAD binding"/>
    <property type="evidence" value="ECO:0007669"/>
    <property type="project" value="InterPro"/>
</dbReference>
<dbReference type="InterPro" id="IPR051674">
    <property type="entry name" value="Malate_Decarboxylase"/>
</dbReference>
<dbReference type="InterPro" id="IPR001891">
    <property type="entry name" value="Malic_OxRdtase"/>
</dbReference>
<evidence type="ECO:0000256" key="3">
    <source>
        <dbReference type="PIRSR" id="PIRSR000106-3"/>
    </source>
</evidence>
<dbReference type="Proteomes" id="UP000002030">
    <property type="component" value="Chromosome"/>
</dbReference>
<evidence type="ECO:0000259" key="4">
    <source>
        <dbReference type="SMART" id="SM00919"/>
    </source>
</evidence>
<dbReference type="Pfam" id="PF00390">
    <property type="entry name" value="malic"/>
    <property type="match status" value="1"/>
</dbReference>
<dbReference type="KEGG" id="tai:Taci_0810"/>
<feature type="domain" description="Malic enzyme N-terminal" evidence="5">
    <location>
        <begin position="16"/>
        <end position="149"/>
    </location>
</feature>
<dbReference type="InterPro" id="IPR036291">
    <property type="entry name" value="NAD(P)-bd_dom_sf"/>
</dbReference>
<reference evidence="6 7" key="1">
    <citation type="journal article" date="2009" name="Stand. Genomic Sci.">
        <title>Complete genome sequence of Thermanaerovibrio acidaminovorans type strain (Su883).</title>
        <authorList>
            <person name="Chovatia M."/>
            <person name="Sikorski J."/>
            <person name="Schroder M."/>
            <person name="Lapidus A."/>
            <person name="Nolan M."/>
            <person name="Tice H."/>
            <person name="Glavina Del Rio T."/>
            <person name="Copeland A."/>
            <person name="Cheng J.F."/>
            <person name="Lucas S."/>
            <person name="Chen F."/>
            <person name="Bruce D."/>
            <person name="Goodwin L."/>
            <person name="Pitluck S."/>
            <person name="Ivanova N."/>
            <person name="Mavromatis K."/>
            <person name="Ovchinnikova G."/>
            <person name="Pati A."/>
            <person name="Chen A."/>
            <person name="Palaniappan K."/>
            <person name="Land M."/>
            <person name="Hauser L."/>
            <person name="Chang Y.J."/>
            <person name="Jeffries C.D."/>
            <person name="Chain P."/>
            <person name="Saunders E."/>
            <person name="Detter J.C."/>
            <person name="Brettin T."/>
            <person name="Rohde M."/>
            <person name="Goker M."/>
            <person name="Spring S."/>
            <person name="Bristow J."/>
            <person name="Markowitz V."/>
            <person name="Hugenholtz P."/>
            <person name="Kyrpides N.C."/>
            <person name="Klenk H.P."/>
            <person name="Eisen J.A."/>
        </authorList>
    </citation>
    <scope>NUCLEOTIDE SEQUENCE [LARGE SCALE GENOMIC DNA]</scope>
    <source>
        <strain evidence="7">ATCC 49978 / DSM 6589 / Su883</strain>
    </source>
</reference>
<evidence type="ECO:0000259" key="5">
    <source>
        <dbReference type="SMART" id="SM01274"/>
    </source>
</evidence>
<name>D1B9U0_THEAS</name>
<dbReference type="HOGENOM" id="CLU_034446_2_1_0"/>
<dbReference type="EC" id="1.1.1.38" evidence="6"/>
<dbReference type="Gene3D" id="3.40.50.10380">
    <property type="entry name" value="Malic enzyme, N-terminal domain"/>
    <property type="match status" value="1"/>
</dbReference>
<dbReference type="Pfam" id="PF03949">
    <property type="entry name" value="Malic_M"/>
    <property type="match status" value="1"/>
</dbReference>
<proteinExistence type="inferred from homology"/>
<accession>D1B9U0</accession>
<feature type="binding site" evidence="3">
    <location>
        <position position="160"/>
    </location>
    <ligand>
        <name>a divalent metal cation</name>
        <dbReference type="ChEBI" id="CHEBI:60240"/>
    </ligand>
</feature>
<evidence type="ECO:0000256" key="2">
    <source>
        <dbReference type="ARBA" id="ARBA00023002"/>
    </source>
</evidence>
<dbReference type="PANTHER" id="PTHR43237:SF4">
    <property type="entry name" value="NADP-DEPENDENT MALIC ENZYME"/>
    <property type="match status" value="1"/>
</dbReference>
<evidence type="ECO:0000313" key="6">
    <source>
        <dbReference type="EMBL" id="ACZ19043.1"/>
    </source>
</evidence>
<dbReference type="OrthoDB" id="9805787at2"/>
<comment type="similarity">
    <text evidence="1">Belongs to the malic enzymes family.</text>
</comment>
<dbReference type="AlphaFoldDB" id="D1B9U0"/>
<evidence type="ECO:0000256" key="1">
    <source>
        <dbReference type="ARBA" id="ARBA00008785"/>
    </source>
</evidence>
<organism evidence="6 7">
    <name type="scientific">Thermanaerovibrio acidaminovorans (strain ATCC 49978 / DSM 6589 / Su883)</name>
    <name type="common">Selenomonas acidaminovorans</name>
    <dbReference type="NCBI Taxonomy" id="525903"/>
    <lineage>
        <taxon>Bacteria</taxon>
        <taxon>Thermotogati</taxon>
        <taxon>Synergistota</taxon>
        <taxon>Synergistia</taxon>
        <taxon>Synergistales</taxon>
        <taxon>Synergistaceae</taxon>
        <taxon>Thermanaerovibrio</taxon>
    </lineage>
</organism>
<keyword evidence="7" id="KW-1185">Reference proteome</keyword>
<sequence length="414" mass="43520">MTVDKVRALEIHRRAKGKIKIYPTVNIRNQEDLALAYVPGSVHPAMAIAEDPSCSFDYTGRGNRVAVVTDGSAVLGLGDVGPAAALPVMEGKCLLFKLFGDINAFPMCLDTNDPDEVVHCVRLMAPTLGGVNVEDISSPNTFTVVRKLRSTLDIPVLCDDQHGTSVLMLAALKNSLKLVEKRLEDVRIVIIGAGAAGVATVELLLAAGARNVVCLNSSGVLGEENPRMDHIQAELAQRTNPEGIRGGIAEALKGADVMIGLSRGGLVSPNHVASMSKGAVVFAMALPDPEISYEEAVSAGAAVVATGSVEHPNPLLNLQAFPGIMRGALDVRATAISDSMLIAAADALASVTEDHELSPQNVLADPFCDETAPRVAEAVAQAAIREGLASNILPPGQVYNETWQRIYGGSLMRI</sequence>
<dbReference type="PATRIC" id="fig|525903.6.peg.811"/>
<protein>
    <submittedName>
        <fullName evidence="6">Malate dehydrogenase (Oxaloacetate-decarboxylating)</fullName>
        <ecNumber evidence="6">1.1.1.38</ecNumber>
    </submittedName>
</protein>
<dbReference type="EnsemblBacteria" id="ACZ19043">
    <property type="protein sequence ID" value="ACZ19043"/>
    <property type="gene ID" value="Taci_0810"/>
</dbReference>
<evidence type="ECO:0000313" key="7">
    <source>
        <dbReference type="Proteomes" id="UP000002030"/>
    </source>
</evidence>
<gene>
    <name evidence="6" type="ordered locus">Taci_0810</name>
</gene>
<dbReference type="STRING" id="525903.Taci_0810"/>
<dbReference type="InterPro" id="IPR045213">
    <property type="entry name" value="Malic_NAD-bd_bact_type"/>
</dbReference>
<dbReference type="RefSeq" id="WP_012869558.1">
    <property type="nucleotide sequence ID" value="NC_013522.1"/>
</dbReference>
<dbReference type="InterPro" id="IPR012301">
    <property type="entry name" value="Malic_N_dom"/>
</dbReference>
<dbReference type="GO" id="GO:0004470">
    <property type="term" value="F:malic enzyme activity"/>
    <property type="evidence" value="ECO:0007669"/>
    <property type="project" value="InterPro"/>
</dbReference>
<dbReference type="InterPro" id="IPR046346">
    <property type="entry name" value="Aminoacid_DH-like_N_sf"/>
</dbReference>
<dbReference type="SMART" id="SM01274">
    <property type="entry name" value="malic"/>
    <property type="match status" value="1"/>
</dbReference>
<dbReference type="SUPFAM" id="SSF51735">
    <property type="entry name" value="NAD(P)-binding Rossmann-fold domains"/>
    <property type="match status" value="1"/>
</dbReference>
<dbReference type="Gene3D" id="3.40.50.720">
    <property type="entry name" value="NAD(P)-binding Rossmann-like Domain"/>
    <property type="match status" value="1"/>
</dbReference>